<dbReference type="eggNOG" id="COG3450">
    <property type="taxonomic scope" value="Bacteria"/>
</dbReference>
<dbReference type="SUPFAM" id="SSF51182">
    <property type="entry name" value="RmlC-like cupins"/>
    <property type="match status" value="1"/>
</dbReference>
<gene>
    <name evidence="3" type="ordered locus">RLO149_c004630</name>
</gene>
<feature type="domain" description="(S)-ureidoglycine aminohydrolase cupin" evidence="2">
    <location>
        <begin position="62"/>
        <end position="129"/>
    </location>
</feature>
<keyword evidence="1" id="KW-0732">Signal</keyword>
<dbReference type="InterPro" id="IPR014710">
    <property type="entry name" value="RmlC-like_jellyroll"/>
</dbReference>
<accession>F7ZIH2</accession>
<evidence type="ECO:0000313" key="4">
    <source>
        <dbReference type="Proteomes" id="UP000001353"/>
    </source>
</evidence>
<dbReference type="Proteomes" id="UP000001353">
    <property type="component" value="Chromosome"/>
</dbReference>
<dbReference type="HOGENOM" id="CLU_1766636_0_0_5"/>
<feature type="chain" id="PRO_5003366825" description="(S)-ureidoglycine aminohydrolase cupin domain-containing protein" evidence="1">
    <location>
        <begin position="22"/>
        <end position="147"/>
    </location>
</feature>
<dbReference type="EMBL" id="CP002623">
    <property type="protein sequence ID" value="AEI92491.1"/>
    <property type="molecule type" value="Genomic_DNA"/>
</dbReference>
<evidence type="ECO:0000259" key="2">
    <source>
        <dbReference type="Pfam" id="PF05899"/>
    </source>
</evidence>
<evidence type="ECO:0000256" key="1">
    <source>
        <dbReference type="SAM" id="SignalP"/>
    </source>
</evidence>
<dbReference type="PANTHER" id="PTHR40943">
    <property type="entry name" value="CYTOPLASMIC PROTEIN-RELATED"/>
    <property type="match status" value="1"/>
</dbReference>
<dbReference type="STRING" id="391595.RLO149_c004630"/>
<dbReference type="InterPro" id="IPR011051">
    <property type="entry name" value="RmlC_Cupin_sf"/>
</dbReference>
<organism evidence="3 4">
    <name type="scientific">Roseobacter litoralis (strain ATCC 49566 / DSM 6996 / JCM 21268 / NBRC 15278 / OCh 149)</name>
    <dbReference type="NCBI Taxonomy" id="391595"/>
    <lineage>
        <taxon>Bacteria</taxon>
        <taxon>Pseudomonadati</taxon>
        <taxon>Pseudomonadota</taxon>
        <taxon>Alphaproteobacteria</taxon>
        <taxon>Rhodobacterales</taxon>
        <taxon>Roseobacteraceae</taxon>
        <taxon>Roseobacter</taxon>
    </lineage>
</organism>
<dbReference type="CDD" id="cd02227">
    <property type="entry name" value="cupin_TM1112-like"/>
    <property type="match status" value="1"/>
</dbReference>
<evidence type="ECO:0000313" key="3">
    <source>
        <dbReference type="EMBL" id="AEI92491.1"/>
    </source>
</evidence>
<feature type="signal peptide" evidence="1">
    <location>
        <begin position="1"/>
        <end position="21"/>
    </location>
</feature>
<dbReference type="Gene3D" id="2.60.120.10">
    <property type="entry name" value="Jelly Rolls"/>
    <property type="match status" value="1"/>
</dbReference>
<dbReference type="OrthoDB" id="9799053at2"/>
<dbReference type="Pfam" id="PF05899">
    <property type="entry name" value="Cupin_3"/>
    <property type="match status" value="1"/>
</dbReference>
<name>F7ZIH2_ROSLO</name>
<dbReference type="AlphaFoldDB" id="F7ZIH2"/>
<keyword evidence="4" id="KW-1185">Reference proteome</keyword>
<protein>
    <recommendedName>
        <fullName evidence="2">(S)-ureidoglycine aminohydrolase cupin domain-containing protein</fullName>
    </recommendedName>
</protein>
<sequence>MINRAIIALAFIGWTAGGVHAQAPSISIVDSATPSEELPVKPGVYIGQKITFEDTHSGNLVARVGVWEAGISKTYLEDYPFTEYVLMISGHVVITNDDGTENSFKAGDTFVIPKGFSGIWDVREHMKKQMVQVGDPTARPTSRPVSD</sequence>
<dbReference type="PANTHER" id="PTHR40943:SF1">
    <property type="entry name" value="CYTOPLASMIC PROTEIN"/>
    <property type="match status" value="1"/>
</dbReference>
<dbReference type="RefSeq" id="WP_013960432.1">
    <property type="nucleotide sequence ID" value="NC_015730.1"/>
</dbReference>
<reference evidence="3 4" key="1">
    <citation type="journal article" date="2011" name="BMC Genomics">
        <title>Comparative genome analysis and genome-guided physiological analysis of Roseobacter litoralis.</title>
        <authorList>
            <person name="Kalhoefer D."/>
            <person name="Thole S."/>
            <person name="Voget S."/>
            <person name="Lehmann R."/>
            <person name="Liesegang H."/>
            <person name="Wollher A."/>
            <person name="Daniel R."/>
            <person name="Simon M."/>
            <person name="Brinkhoff T."/>
        </authorList>
    </citation>
    <scope>NUCLEOTIDE SEQUENCE [LARGE SCALE GENOMIC DNA]</scope>
    <source>
        <strain evidence="4">ATCC 49566 / DSM 6996 / JCM 21268 / NBRC 15278 / OCh 149</strain>
    </source>
</reference>
<dbReference type="KEGG" id="rli:RLO149_c004630"/>
<dbReference type="InterPro" id="IPR008579">
    <property type="entry name" value="UGlyAH_Cupin_dom"/>
</dbReference>
<proteinExistence type="predicted"/>